<keyword evidence="6" id="KW-1185">Reference proteome</keyword>
<dbReference type="EMBL" id="QXFT01000745">
    <property type="protein sequence ID" value="KAE9336675.1"/>
    <property type="molecule type" value="Genomic_DNA"/>
</dbReference>
<dbReference type="OrthoDB" id="166332at2759"/>
<organism evidence="2 7">
    <name type="scientific">Phytophthora rubi</name>
    <dbReference type="NCBI Taxonomy" id="129364"/>
    <lineage>
        <taxon>Eukaryota</taxon>
        <taxon>Sar</taxon>
        <taxon>Stramenopiles</taxon>
        <taxon>Oomycota</taxon>
        <taxon>Peronosporomycetes</taxon>
        <taxon>Peronosporales</taxon>
        <taxon>Peronosporaceae</taxon>
        <taxon>Phytophthora</taxon>
    </lineage>
</organism>
<dbReference type="Proteomes" id="UP000434957">
    <property type="component" value="Unassembled WGS sequence"/>
</dbReference>
<evidence type="ECO:0000313" key="4">
    <source>
        <dbReference type="EMBL" id="KAE9336675.1"/>
    </source>
</evidence>
<feature type="compositionally biased region" description="Polar residues" evidence="1">
    <location>
        <begin position="298"/>
        <end position="312"/>
    </location>
</feature>
<dbReference type="Proteomes" id="UP000429607">
    <property type="component" value="Unassembled WGS sequence"/>
</dbReference>
<name>A0A6A3KJ08_9STRA</name>
<dbReference type="Proteomes" id="UP000435112">
    <property type="component" value="Unassembled WGS sequence"/>
</dbReference>
<dbReference type="EMBL" id="QXFV01001214">
    <property type="protein sequence ID" value="KAE9011773.1"/>
    <property type="molecule type" value="Genomic_DNA"/>
</dbReference>
<evidence type="ECO:0000313" key="5">
    <source>
        <dbReference type="Proteomes" id="UP000429607"/>
    </source>
</evidence>
<evidence type="ECO:0000256" key="1">
    <source>
        <dbReference type="SAM" id="MobiDB-lite"/>
    </source>
</evidence>
<proteinExistence type="predicted"/>
<sequence>MELSRLLDADAHHELLLNRGIDQGYVDGGAAVIVKTKAAKRRRRRKVQLSDKNQRDADSSKVLNLTLDVNDLRQQVHNCLVQKSLWETRRLVAREQFHVRSLQSVDHFFQLFGHGYPAELSASEEKFLSVLVDEDISVGDGVRGRAEFYEQWRRYKQAFSVRRRSNFSARVITSDDRGCLIECYGEFEGRVTAVALETVFPSALKDEALVERLLHRRFVCPTRTLISFDSSGCLVQYDAESNVFEAVSELLDFNPDQVAKLMTDAMISEGSLLPPVDDCESETGGSAEQERAADDFSSPVTSSRSSINYILS</sequence>
<protein>
    <submittedName>
        <fullName evidence="2">Uncharacterized protein</fullName>
    </submittedName>
</protein>
<evidence type="ECO:0000313" key="6">
    <source>
        <dbReference type="Proteomes" id="UP000434957"/>
    </source>
</evidence>
<evidence type="ECO:0000313" key="3">
    <source>
        <dbReference type="EMBL" id="KAE9011773.1"/>
    </source>
</evidence>
<comment type="caution">
    <text evidence="2">The sequence shown here is derived from an EMBL/GenBank/DDBJ whole genome shotgun (WGS) entry which is preliminary data.</text>
</comment>
<gene>
    <name evidence="3" type="ORF">PR001_g15835</name>
    <name evidence="2" type="ORF">PR002_g16236</name>
    <name evidence="4" type="ORF">PR003_g12388</name>
</gene>
<evidence type="ECO:0000313" key="2">
    <source>
        <dbReference type="EMBL" id="KAE9007320.1"/>
    </source>
</evidence>
<reference evidence="5 7" key="1">
    <citation type="submission" date="2018-09" db="EMBL/GenBank/DDBJ databases">
        <title>Genomic investigation of the strawberry pathogen Phytophthora fragariae indicates pathogenicity is determined by transcriptional variation in three key races.</title>
        <authorList>
            <person name="Adams T.M."/>
            <person name="Armitage A.D."/>
            <person name="Sobczyk M.K."/>
            <person name="Bates H.J."/>
            <person name="Dunwell J.M."/>
            <person name="Nellist C.F."/>
            <person name="Harrison R.J."/>
        </authorList>
    </citation>
    <scope>NUCLEOTIDE SEQUENCE [LARGE SCALE GENOMIC DNA]</scope>
    <source>
        <strain evidence="3 5">SCRP249</strain>
        <strain evidence="2 7">SCRP324</strain>
        <strain evidence="4 6">SCRP333</strain>
    </source>
</reference>
<dbReference type="EMBL" id="QXFU01001228">
    <property type="protein sequence ID" value="KAE9007320.1"/>
    <property type="molecule type" value="Genomic_DNA"/>
</dbReference>
<dbReference type="AlphaFoldDB" id="A0A6A3KJ08"/>
<evidence type="ECO:0000313" key="7">
    <source>
        <dbReference type="Proteomes" id="UP000435112"/>
    </source>
</evidence>
<feature type="region of interest" description="Disordered" evidence="1">
    <location>
        <begin position="278"/>
        <end position="312"/>
    </location>
</feature>
<accession>A0A6A3KJ08</accession>